<reference evidence="1 2" key="1">
    <citation type="submission" date="2024-01" db="EMBL/GenBank/DDBJ databases">
        <title>Genomic analysis and antimicrobial resistance profiles of Trueperella pyogenes isolated from domestic and wild animals.</title>
        <authorList>
            <person name="Magossi G."/>
            <person name="Gzyl K.E."/>
            <person name="Holman D.B."/>
            <person name="Amat S."/>
        </authorList>
    </citation>
    <scope>NUCLEOTIDE SEQUENCE [LARGE SCALE GENOMIC DNA]</scope>
    <source>
        <strain evidence="1 2">1494</strain>
    </source>
</reference>
<evidence type="ECO:0000313" key="1">
    <source>
        <dbReference type="EMBL" id="MEW6954437.1"/>
    </source>
</evidence>
<proteinExistence type="predicted"/>
<protein>
    <submittedName>
        <fullName evidence="1">Uncharacterized protein</fullName>
    </submittedName>
</protein>
<dbReference type="EMBL" id="JBAGNM010000004">
    <property type="protein sequence ID" value="MEW6954437.1"/>
    <property type="molecule type" value="Genomic_DNA"/>
</dbReference>
<comment type="caution">
    <text evidence="1">The sequence shown here is derived from an EMBL/GenBank/DDBJ whole genome shotgun (WGS) entry which is preliminary data.</text>
</comment>
<evidence type="ECO:0000313" key="2">
    <source>
        <dbReference type="Proteomes" id="UP001555100"/>
    </source>
</evidence>
<sequence>MTSCSPISATCTSTVKISSSICRRSPVQIVRLPAALVPIAWAVNRDPVAILRTA</sequence>
<name>A0ABV3NB56_9ACTO</name>
<accession>A0ABV3NB56</accession>
<dbReference type="Proteomes" id="UP001555100">
    <property type="component" value="Unassembled WGS sequence"/>
</dbReference>
<dbReference type="RefSeq" id="WP_367207420.1">
    <property type="nucleotide sequence ID" value="NZ_JBAGMF010000003.1"/>
</dbReference>
<keyword evidence="2" id="KW-1185">Reference proteome</keyword>
<organism evidence="1 2">
    <name type="scientific">Trueperella pyogenes</name>
    <dbReference type="NCBI Taxonomy" id="1661"/>
    <lineage>
        <taxon>Bacteria</taxon>
        <taxon>Bacillati</taxon>
        <taxon>Actinomycetota</taxon>
        <taxon>Actinomycetes</taxon>
        <taxon>Actinomycetales</taxon>
        <taxon>Actinomycetaceae</taxon>
        <taxon>Trueperella</taxon>
    </lineage>
</organism>
<gene>
    <name evidence="1" type="ORF">V3M73_05305</name>
</gene>